<evidence type="ECO:0000256" key="4">
    <source>
        <dbReference type="ARBA" id="ARBA00022692"/>
    </source>
</evidence>
<reference evidence="8 9" key="1">
    <citation type="submission" date="2021-06" db="EMBL/GenBank/DDBJ databases">
        <authorList>
            <person name="Palmer J.M."/>
        </authorList>
    </citation>
    <scope>NUCLEOTIDE SEQUENCE [LARGE SCALE GENOMIC DNA]</scope>
    <source>
        <strain evidence="9">if_2019</strain>
        <tissue evidence="8">Muscle</tissue>
    </source>
</reference>
<evidence type="ECO:0000313" key="9">
    <source>
        <dbReference type="Proteomes" id="UP001482620"/>
    </source>
</evidence>
<comment type="subcellular location">
    <subcellularLocation>
        <location evidence="1">Cell membrane</location>
        <topology evidence="1">Multi-pass membrane protein</topology>
    </subcellularLocation>
</comment>
<evidence type="ECO:0000256" key="7">
    <source>
        <dbReference type="SAM" id="Phobius"/>
    </source>
</evidence>
<dbReference type="EMBL" id="JAHRIQ010066475">
    <property type="protein sequence ID" value="MEQ2242613.1"/>
    <property type="molecule type" value="Genomic_DNA"/>
</dbReference>
<dbReference type="InterPro" id="IPR050327">
    <property type="entry name" value="Proton-linked_MCT"/>
</dbReference>
<keyword evidence="4 7" id="KW-0812">Transmembrane</keyword>
<dbReference type="Gene3D" id="1.20.1250.20">
    <property type="entry name" value="MFS general substrate transporter like domains"/>
    <property type="match status" value="1"/>
</dbReference>
<evidence type="ECO:0000256" key="5">
    <source>
        <dbReference type="ARBA" id="ARBA00022989"/>
    </source>
</evidence>
<sequence>LGFALSYTPVIAMVGRYFSERKALAYGIALSGSGIGTFLLAPAVQLFIDHYSWRGALLILGGFVSNLCICGALMRPLEQNRAERSVLHNITSRK</sequence>
<evidence type="ECO:0000256" key="6">
    <source>
        <dbReference type="ARBA" id="ARBA00023136"/>
    </source>
</evidence>
<dbReference type="Pfam" id="PF07690">
    <property type="entry name" value="MFS_1"/>
    <property type="match status" value="1"/>
</dbReference>
<proteinExistence type="inferred from homology"/>
<evidence type="ECO:0000256" key="3">
    <source>
        <dbReference type="ARBA" id="ARBA00022475"/>
    </source>
</evidence>
<keyword evidence="6 7" id="KW-0472">Membrane</keyword>
<evidence type="ECO:0000313" key="8">
    <source>
        <dbReference type="EMBL" id="MEQ2242613.1"/>
    </source>
</evidence>
<dbReference type="PANTHER" id="PTHR11360:SF318">
    <property type="entry name" value="MONOCARBOXYLATE TRANSPORTER 12"/>
    <property type="match status" value="1"/>
</dbReference>
<organism evidence="8 9">
    <name type="scientific">Ilyodon furcidens</name>
    <name type="common">goldbreast splitfin</name>
    <dbReference type="NCBI Taxonomy" id="33524"/>
    <lineage>
        <taxon>Eukaryota</taxon>
        <taxon>Metazoa</taxon>
        <taxon>Chordata</taxon>
        <taxon>Craniata</taxon>
        <taxon>Vertebrata</taxon>
        <taxon>Euteleostomi</taxon>
        <taxon>Actinopterygii</taxon>
        <taxon>Neopterygii</taxon>
        <taxon>Teleostei</taxon>
        <taxon>Neoteleostei</taxon>
        <taxon>Acanthomorphata</taxon>
        <taxon>Ovalentaria</taxon>
        <taxon>Atherinomorphae</taxon>
        <taxon>Cyprinodontiformes</taxon>
        <taxon>Goodeidae</taxon>
        <taxon>Ilyodon</taxon>
    </lineage>
</organism>
<keyword evidence="3" id="KW-1003">Cell membrane</keyword>
<dbReference type="InterPro" id="IPR036259">
    <property type="entry name" value="MFS_trans_sf"/>
</dbReference>
<dbReference type="InterPro" id="IPR011701">
    <property type="entry name" value="MFS"/>
</dbReference>
<comment type="caution">
    <text evidence="8">The sequence shown here is derived from an EMBL/GenBank/DDBJ whole genome shotgun (WGS) entry which is preliminary data.</text>
</comment>
<dbReference type="Proteomes" id="UP001482620">
    <property type="component" value="Unassembled WGS sequence"/>
</dbReference>
<name>A0ABV0UBP0_9TELE</name>
<evidence type="ECO:0008006" key="10">
    <source>
        <dbReference type="Google" id="ProtNLM"/>
    </source>
</evidence>
<evidence type="ECO:0000256" key="1">
    <source>
        <dbReference type="ARBA" id="ARBA00004651"/>
    </source>
</evidence>
<accession>A0ABV0UBP0</accession>
<protein>
    <recommendedName>
        <fullName evidence="10">Monocarboxylate transporter 12</fullName>
    </recommendedName>
</protein>
<dbReference type="SUPFAM" id="SSF103473">
    <property type="entry name" value="MFS general substrate transporter"/>
    <property type="match status" value="1"/>
</dbReference>
<comment type="similarity">
    <text evidence="2">Belongs to the major facilitator superfamily. Monocarboxylate porter (TC 2.A.1.13) family.</text>
</comment>
<gene>
    <name evidence="8" type="ORF">ILYODFUR_037695</name>
</gene>
<evidence type="ECO:0000256" key="2">
    <source>
        <dbReference type="ARBA" id="ARBA00006727"/>
    </source>
</evidence>
<dbReference type="PANTHER" id="PTHR11360">
    <property type="entry name" value="MONOCARBOXYLATE TRANSPORTER"/>
    <property type="match status" value="1"/>
</dbReference>
<feature type="non-terminal residue" evidence="8">
    <location>
        <position position="1"/>
    </location>
</feature>
<keyword evidence="9" id="KW-1185">Reference proteome</keyword>
<keyword evidence="5 7" id="KW-1133">Transmembrane helix</keyword>
<feature type="transmembrane region" description="Helical" evidence="7">
    <location>
        <begin position="23"/>
        <end position="48"/>
    </location>
</feature>
<feature type="transmembrane region" description="Helical" evidence="7">
    <location>
        <begin position="54"/>
        <end position="74"/>
    </location>
</feature>